<dbReference type="GO" id="GO:0016114">
    <property type="term" value="P:terpenoid biosynthetic process"/>
    <property type="evidence" value="ECO:0007669"/>
    <property type="project" value="UniProtKB-UniRule"/>
</dbReference>
<dbReference type="Pfam" id="PF00288">
    <property type="entry name" value="GHMP_kinases_N"/>
    <property type="match status" value="1"/>
</dbReference>
<evidence type="ECO:0000256" key="1">
    <source>
        <dbReference type="ARBA" id="ARBA00009684"/>
    </source>
</evidence>
<sequence length="294" mass="31414">MQLLNAPAKINLALHVTGQRDDGYHLLDTIAVFSDTADTFDTIIVSKSQVDGFGVSGSFGAELGDQDARDNLVIKARDHVRLGAIKAGISVPAVHISLEKRLPVASGLGGGSSDAAAALMLLHRHWQVPFDPDHSGPIALSQKLGADVPMCMLKTPLRAVGIGEKVIRLTNFPALHMVLVNCGQHISTPEIFSALKHKDNPAIFDIPDTAEKVVSFLKERTRNDLQDAAIELCPDIQKSLHLLYNKGALLARMSGSGATCFGIFNTAPAARAAAQAISEAEPDWWVKATRTTSS</sequence>
<keyword evidence="8 10" id="KW-0414">Isoprene biosynthesis</keyword>
<dbReference type="InterPro" id="IPR014721">
    <property type="entry name" value="Ribsml_uS5_D2-typ_fold_subgr"/>
</dbReference>
<evidence type="ECO:0000256" key="7">
    <source>
        <dbReference type="ARBA" id="ARBA00022840"/>
    </source>
</evidence>
<evidence type="ECO:0000256" key="2">
    <source>
        <dbReference type="ARBA" id="ARBA00012052"/>
    </source>
</evidence>
<evidence type="ECO:0000259" key="12">
    <source>
        <dbReference type="Pfam" id="PF08544"/>
    </source>
</evidence>
<dbReference type="Gene3D" id="3.30.230.10">
    <property type="match status" value="1"/>
</dbReference>
<comment type="caution">
    <text evidence="13">The sequence shown here is derived from an EMBL/GenBank/DDBJ whole genome shotgun (WGS) entry which is preliminary data.</text>
</comment>
<dbReference type="InterPro" id="IPR004424">
    <property type="entry name" value="IspE"/>
</dbReference>
<dbReference type="OrthoDB" id="9809438at2"/>
<dbReference type="SUPFAM" id="SSF54211">
    <property type="entry name" value="Ribosomal protein S5 domain 2-like"/>
    <property type="match status" value="1"/>
</dbReference>
<dbReference type="RefSeq" id="WP_053999106.1">
    <property type="nucleotide sequence ID" value="NZ_JXMU01000013.1"/>
</dbReference>
<dbReference type="HAMAP" id="MF_00061">
    <property type="entry name" value="IspE"/>
    <property type="match status" value="1"/>
</dbReference>
<dbReference type="PATRIC" id="fig|1514904.3.peg.711"/>
<name>A0A0N0E7E7_9HYPH</name>
<dbReference type="NCBIfam" id="NF011202">
    <property type="entry name" value="PRK14608.1"/>
    <property type="match status" value="1"/>
</dbReference>
<keyword evidence="14" id="KW-1185">Reference proteome</keyword>
<evidence type="ECO:0000256" key="9">
    <source>
        <dbReference type="ARBA" id="ARBA00032554"/>
    </source>
</evidence>
<dbReference type="InterPro" id="IPR036554">
    <property type="entry name" value="GHMP_kinase_C_sf"/>
</dbReference>
<feature type="domain" description="GHMP kinase N-terminal" evidence="11">
    <location>
        <begin position="71"/>
        <end position="153"/>
    </location>
</feature>
<protein>
    <recommendedName>
        <fullName evidence="3 10">4-diphosphocytidyl-2-C-methyl-D-erythritol kinase</fullName>
        <shortName evidence="10">CMK</shortName>
        <ecNumber evidence="2 10">2.7.1.148</ecNumber>
    </recommendedName>
    <alternativeName>
        <fullName evidence="9 10">4-(cytidine-5'-diphospho)-2-C-methyl-D-erythritol kinase</fullName>
    </alternativeName>
</protein>
<dbReference type="SUPFAM" id="SSF55060">
    <property type="entry name" value="GHMP Kinase, C-terminal domain"/>
    <property type="match status" value="1"/>
</dbReference>
<dbReference type="AlphaFoldDB" id="A0A0N0E7E7"/>
<dbReference type="PANTHER" id="PTHR43527:SF2">
    <property type="entry name" value="4-DIPHOSPHOCYTIDYL-2-C-METHYL-D-ERYTHRITOL KINASE, CHLOROPLASTIC"/>
    <property type="match status" value="1"/>
</dbReference>
<dbReference type="GO" id="GO:0050515">
    <property type="term" value="F:4-(cytidine 5'-diphospho)-2-C-methyl-D-erythritol kinase activity"/>
    <property type="evidence" value="ECO:0007669"/>
    <property type="project" value="UniProtKB-UniRule"/>
</dbReference>
<evidence type="ECO:0000256" key="3">
    <source>
        <dbReference type="ARBA" id="ARBA00017473"/>
    </source>
</evidence>
<evidence type="ECO:0000256" key="6">
    <source>
        <dbReference type="ARBA" id="ARBA00022777"/>
    </source>
</evidence>
<evidence type="ECO:0000256" key="5">
    <source>
        <dbReference type="ARBA" id="ARBA00022741"/>
    </source>
</evidence>
<comment type="similarity">
    <text evidence="1 10">Belongs to the GHMP kinase family. IspE subfamily.</text>
</comment>
<dbReference type="NCBIfam" id="TIGR00154">
    <property type="entry name" value="ispE"/>
    <property type="match status" value="1"/>
</dbReference>
<evidence type="ECO:0000313" key="14">
    <source>
        <dbReference type="Proteomes" id="UP000038011"/>
    </source>
</evidence>
<evidence type="ECO:0000256" key="8">
    <source>
        <dbReference type="ARBA" id="ARBA00023229"/>
    </source>
</evidence>
<evidence type="ECO:0000259" key="11">
    <source>
        <dbReference type="Pfam" id="PF00288"/>
    </source>
</evidence>
<dbReference type="InterPro" id="IPR020568">
    <property type="entry name" value="Ribosomal_Su5_D2-typ_SF"/>
</dbReference>
<dbReference type="GO" id="GO:0005524">
    <property type="term" value="F:ATP binding"/>
    <property type="evidence" value="ECO:0007669"/>
    <property type="project" value="UniProtKB-UniRule"/>
</dbReference>
<dbReference type="InterPro" id="IPR006204">
    <property type="entry name" value="GHMP_kinase_N_dom"/>
</dbReference>
<dbReference type="EMBL" id="JXMU01000013">
    <property type="protein sequence ID" value="KPB01111.1"/>
    <property type="molecule type" value="Genomic_DNA"/>
</dbReference>
<keyword evidence="4 10" id="KW-0808">Transferase</keyword>
<reference evidence="13 14" key="1">
    <citation type="submission" date="2015-01" db="EMBL/GenBank/DDBJ databases">
        <title>Ahrensia donghaiensis sp. nov., a novel dimethylsulphoniopropionate-cleavage bacterium isolated from seawater and emended descriptions of the genus Ahrensia and Ahrensia kielensis.</title>
        <authorList>
            <person name="Liu J."/>
        </authorList>
    </citation>
    <scope>NUCLEOTIDE SEQUENCE [LARGE SCALE GENOMIC DNA]</scope>
    <source>
        <strain evidence="13 14">LZD062</strain>
    </source>
</reference>
<evidence type="ECO:0000256" key="4">
    <source>
        <dbReference type="ARBA" id="ARBA00022679"/>
    </source>
</evidence>
<feature type="domain" description="GHMP kinase C-terminal" evidence="12">
    <location>
        <begin position="220"/>
        <end position="280"/>
    </location>
</feature>
<dbReference type="PIRSF" id="PIRSF010376">
    <property type="entry name" value="IspE"/>
    <property type="match status" value="1"/>
</dbReference>
<feature type="binding site" evidence="10">
    <location>
        <begin position="103"/>
        <end position="113"/>
    </location>
    <ligand>
        <name>ATP</name>
        <dbReference type="ChEBI" id="CHEBI:30616"/>
    </ligand>
</feature>
<dbReference type="STRING" id="1514904.SU32_09410"/>
<dbReference type="Gene3D" id="3.30.70.890">
    <property type="entry name" value="GHMP kinase, C-terminal domain"/>
    <property type="match status" value="1"/>
</dbReference>
<feature type="active site" evidence="10">
    <location>
        <position position="147"/>
    </location>
</feature>
<evidence type="ECO:0000313" key="13">
    <source>
        <dbReference type="EMBL" id="KPB01111.1"/>
    </source>
</evidence>
<dbReference type="Proteomes" id="UP000038011">
    <property type="component" value="Unassembled WGS sequence"/>
</dbReference>
<dbReference type="Pfam" id="PF08544">
    <property type="entry name" value="GHMP_kinases_C"/>
    <property type="match status" value="1"/>
</dbReference>
<feature type="active site" evidence="10">
    <location>
        <position position="9"/>
    </location>
</feature>
<keyword evidence="6 10" id="KW-0418">Kinase</keyword>
<dbReference type="PANTHER" id="PTHR43527">
    <property type="entry name" value="4-DIPHOSPHOCYTIDYL-2-C-METHYL-D-ERYTHRITOL KINASE, CHLOROPLASTIC"/>
    <property type="match status" value="1"/>
</dbReference>
<dbReference type="GO" id="GO:0019288">
    <property type="term" value="P:isopentenyl diphosphate biosynthetic process, methylerythritol 4-phosphate pathway"/>
    <property type="evidence" value="ECO:0007669"/>
    <property type="project" value="UniProtKB-UniRule"/>
</dbReference>
<accession>A0A0N0E7E7</accession>
<dbReference type="UniPathway" id="UPA00056">
    <property type="reaction ID" value="UER00094"/>
</dbReference>
<keyword evidence="5 10" id="KW-0547">Nucleotide-binding</keyword>
<organism evidence="13 14">
    <name type="scientific">Ahrensia marina</name>
    <dbReference type="NCBI Taxonomy" id="1514904"/>
    <lineage>
        <taxon>Bacteria</taxon>
        <taxon>Pseudomonadati</taxon>
        <taxon>Pseudomonadota</taxon>
        <taxon>Alphaproteobacteria</taxon>
        <taxon>Hyphomicrobiales</taxon>
        <taxon>Ahrensiaceae</taxon>
        <taxon>Ahrensia</taxon>
    </lineage>
</organism>
<comment type="function">
    <text evidence="10">Catalyzes the phosphorylation of the position 2 hydroxy group of 4-diphosphocytidyl-2C-methyl-D-erythritol.</text>
</comment>
<gene>
    <name evidence="10" type="primary">ispE</name>
    <name evidence="13" type="ORF">SU32_09410</name>
</gene>
<evidence type="ECO:0000256" key="10">
    <source>
        <dbReference type="HAMAP-Rule" id="MF_00061"/>
    </source>
</evidence>
<comment type="catalytic activity">
    <reaction evidence="10">
        <text>4-CDP-2-C-methyl-D-erythritol + ATP = 4-CDP-2-C-methyl-D-erythritol 2-phosphate + ADP + H(+)</text>
        <dbReference type="Rhea" id="RHEA:18437"/>
        <dbReference type="ChEBI" id="CHEBI:15378"/>
        <dbReference type="ChEBI" id="CHEBI:30616"/>
        <dbReference type="ChEBI" id="CHEBI:57823"/>
        <dbReference type="ChEBI" id="CHEBI:57919"/>
        <dbReference type="ChEBI" id="CHEBI:456216"/>
        <dbReference type="EC" id="2.7.1.148"/>
    </reaction>
</comment>
<dbReference type="EC" id="2.7.1.148" evidence="2 10"/>
<keyword evidence="7 10" id="KW-0067">ATP-binding</keyword>
<dbReference type="InterPro" id="IPR013750">
    <property type="entry name" value="GHMP_kinase_C_dom"/>
</dbReference>
<proteinExistence type="inferred from homology"/>
<comment type="pathway">
    <text evidence="10">Isoprenoid biosynthesis; isopentenyl diphosphate biosynthesis via DXP pathway; isopentenyl diphosphate from 1-deoxy-D-xylulose 5-phosphate: step 3/6.</text>
</comment>